<keyword evidence="2" id="KW-1133">Transmembrane helix</keyword>
<keyword evidence="2" id="KW-0812">Transmembrane</keyword>
<dbReference type="EMBL" id="LMXI01000457">
    <property type="protein sequence ID" value="KRT57840.1"/>
    <property type="molecule type" value="Genomic_DNA"/>
</dbReference>
<dbReference type="Proteomes" id="UP000051634">
    <property type="component" value="Unassembled WGS sequence"/>
</dbReference>
<dbReference type="AlphaFoldDB" id="A0A0T5YWV7"/>
<dbReference type="InterPro" id="IPR012902">
    <property type="entry name" value="N_methyl_site"/>
</dbReference>
<evidence type="ECO:0000256" key="2">
    <source>
        <dbReference type="SAM" id="Phobius"/>
    </source>
</evidence>
<feature type="transmembrane region" description="Helical" evidence="2">
    <location>
        <begin position="6"/>
        <end position="27"/>
    </location>
</feature>
<dbReference type="SUPFAM" id="SSF54523">
    <property type="entry name" value="Pili subunits"/>
    <property type="match status" value="1"/>
</dbReference>
<evidence type="ECO:0000313" key="5">
    <source>
        <dbReference type="Proteomes" id="UP000051276"/>
    </source>
</evidence>
<accession>A0A0T5YWV7</accession>
<dbReference type="Pfam" id="PF07963">
    <property type="entry name" value="N_methyl"/>
    <property type="match status" value="1"/>
</dbReference>
<organism evidence="3 6">
    <name type="scientific">endosymbiont of Ridgeia piscesae</name>
    <dbReference type="NCBI Taxonomy" id="54398"/>
    <lineage>
        <taxon>Bacteria</taxon>
        <taxon>Pseudomonadati</taxon>
        <taxon>Pseudomonadota</taxon>
        <taxon>Gammaproteobacteria</taxon>
        <taxon>sulfur-oxidizing symbionts</taxon>
    </lineage>
</organism>
<protein>
    <submittedName>
        <fullName evidence="3 4">Prepilin-type N-terminal cleavage/methylation domain</fullName>
    </submittedName>
</protein>
<gene>
    <name evidence="3" type="ORF">Ga0074115_11419</name>
    <name evidence="4" type="ORF">Ga0076813_12371</name>
</gene>
<name>A0A0T5YWV7_9GAMM</name>
<dbReference type="OrthoDB" id="9795524at2"/>
<feature type="region of interest" description="Disordered" evidence="1">
    <location>
        <begin position="168"/>
        <end position="187"/>
    </location>
</feature>
<evidence type="ECO:0000256" key="1">
    <source>
        <dbReference type="SAM" id="MobiDB-lite"/>
    </source>
</evidence>
<sequence length="202" mass="22001">MKKQNGFTLVEISIVLVIIGLLIGGILKGQEMIQNAKYKNFVQQIDSYRAAVYAFQDRYKALPGDFNKATTSFQAPTGVTVRNGNGDGTVSGGWCDRNTEESCLVWQHLMLAGMIGGDVSAQGKALRRQHPYGGLIDAISTGNWANGRNELKILMRSLPGDIAQRMDDELDDGNATSGDMARYGGSGSSYDKNQRLDVFITL</sequence>
<evidence type="ECO:0000313" key="6">
    <source>
        <dbReference type="Proteomes" id="UP000051634"/>
    </source>
</evidence>
<evidence type="ECO:0000313" key="4">
    <source>
        <dbReference type="EMBL" id="KRT57840.1"/>
    </source>
</evidence>
<dbReference type="EMBL" id="LDXT01000083">
    <property type="protein sequence ID" value="KRT55124.1"/>
    <property type="molecule type" value="Genomic_DNA"/>
</dbReference>
<evidence type="ECO:0000313" key="3">
    <source>
        <dbReference type="EMBL" id="KRT55124.1"/>
    </source>
</evidence>
<proteinExistence type="predicted"/>
<reference evidence="5 6" key="1">
    <citation type="submission" date="2015-11" db="EMBL/GenBank/DDBJ databases">
        <title>The genome of Candidatus Endoriftia persephone in Ridgeia piscesae and population structure of the North Eastern Pacific vestimentiferan symbionts.</title>
        <authorList>
            <person name="Perez M."/>
            <person name="Juniper K.S."/>
        </authorList>
    </citation>
    <scope>NUCLEOTIDE SEQUENCE [LARGE SCALE GENOMIC DNA]</scope>
    <source>
        <strain evidence="4">Ind10</strain>
        <strain evidence="3">Ind11</strain>
    </source>
</reference>
<dbReference type="Proteomes" id="UP000051276">
    <property type="component" value="Unassembled WGS sequence"/>
</dbReference>
<comment type="caution">
    <text evidence="3">The sequence shown here is derived from an EMBL/GenBank/DDBJ whole genome shotgun (WGS) entry which is preliminary data.</text>
</comment>
<dbReference type="NCBIfam" id="TIGR02532">
    <property type="entry name" value="IV_pilin_GFxxxE"/>
    <property type="match status" value="1"/>
</dbReference>
<dbReference type="STRING" id="54398.Ga0074115_11419"/>
<dbReference type="RefSeq" id="WP_057956821.1">
    <property type="nucleotide sequence ID" value="NZ_KQ557130.1"/>
</dbReference>
<dbReference type="InterPro" id="IPR045584">
    <property type="entry name" value="Pilin-like"/>
</dbReference>
<dbReference type="Gene3D" id="3.30.700.10">
    <property type="entry name" value="Glycoprotein, Type 4 Pilin"/>
    <property type="match status" value="1"/>
</dbReference>
<keyword evidence="2" id="KW-0472">Membrane</keyword>
<keyword evidence="6" id="KW-1185">Reference proteome</keyword>